<dbReference type="EMBL" id="BKCJ011379560">
    <property type="protein sequence ID" value="GFD27759.1"/>
    <property type="molecule type" value="Genomic_DNA"/>
</dbReference>
<name>A0A699V2D3_TANCI</name>
<accession>A0A699V2D3</accession>
<comment type="caution">
    <text evidence="1">The sequence shown here is derived from an EMBL/GenBank/DDBJ whole genome shotgun (WGS) entry which is preliminary data.</text>
</comment>
<reference evidence="1" key="1">
    <citation type="journal article" date="2019" name="Sci. Rep.">
        <title>Draft genome of Tanacetum cinerariifolium, the natural source of mosquito coil.</title>
        <authorList>
            <person name="Yamashiro T."/>
            <person name="Shiraishi A."/>
            <person name="Satake H."/>
            <person name="Nakayama K."/>
        </authorList>
    </citation>
    <scope>NUCLEOTIDE SEQUENCE</scope>
</reference>
<feature type="non-terminal residue" evidence="1">
    <location>
        <position position="1"/>
    </location>
</feature>
<gene>
    <name evidence="1" type="ORF">Tci_899728</name>
</gene>
<evidence type="ECO:0000313" key="1">
    <source>
        <dbReference type="EMBL" id="GFD27759.1"/>
    </source>
</evidence>
<protein>
    <submittedName>
        <fullName evidence="1">Uncharacterized protein</fullName>
    </submittedName>
</protein>
<organism evidence="1">
    <name type="scientific">Tanacetum cinerariifolium</name>
    <name type="common">Dalmatian daisy</name>
    <name type="synonym">Chrysanthemum cinerariifolium</name>
    <dbReference type="NCBI Taxonomy" id="118510"/>
    <lineage>
        <taxon>Eukaryota</taxon>
        <taxon>Viridiplantae</taxon>
        <taxon>Streptophyta</taxon>
        <taxon>Embryophyta</taxon>
        <taxon>Tracheophyta</taxon>
        <taxon>Spermatophyta</taxon>
        <taxon>Magnoliopsida</taxon>
        <taxon>eudicotyledons</taxon>
        <taxon>Gunneridae</taxon>
        <taxon>Pentapetalae</taxon>
        <taxon>asterids</taxon>
        <taxon>campanulids</taxon>
        <taxon>Asterales</taxon>
        <taxon>Asteraceae</taxon>
        <taxon>Asteroideae</taxon>
        <taxon>Anthemideae</taxon>
        <taxon>Anthemidinae</taxon>
        <taxon>Tanacetum</taxon>
    </lineage>
</organism>
<proteinExistence type="predicted"/>
<dbReference type="AlphaFoldDB" id="A0A699V2D3"/>
<sequence length="55" mass="5990">VMSSASYAVTYTSVYIDSEWGRVFWGADEELSDGGSSRVIVYGYDGLHMLPVAPP</sequence>